<proteinExistence type="predicted"/>
<sequence length="407" mass="44483">MATRVTAGPEEQNRLPGSVGLIHSGFQNQNQSPHTTSGWDCQNKSLRLNTRDDQRPRRTVSSPESDRVSPETGGCSTLGGGSTAWLLPLQHDPRSHRGRRERGESGADRPAWELQGGCGGLDLLQSGGSGSGWGSGGLDVGSRREEQQDLLLSRRHDAAGGSELSRSHTLPSACSCLRSSCRPNRTDPEVQQNLHISILHHQASTTEPLLPVQNLFGSDWAVFPDQLDQNRRKKKLGMKLLLFLCSVEGPRYSKQEVGDGPTSCSFDLLDVVSIVPVAQGWMSSRQPARPSPPDPKTSDPWRVHLDLHRRRPAVAMETEQSRSRCSPSSSSQAPPTDTHTAGSGSARSRGSFTRRCASVDQNQDHDQNQNQNPGGESKALLNRYPFPCRRTLRISEAARRLGLYPSS</sequence>
<evidence type="ECO:0008006" key="4">
    <source>
        <dbReference type="Google" id="ProtNLM"/>
    </source>
</evidence>
<dbReference type="EMBL" id="NHOQ01002580">
    <property type="protein sequence ID" value="PWA15712.1"/>
    <property type="molecule type" value="Genomic_DNA"/>
</dbReference>
<feature type="compositionally biased region" description="Polar residues" evidence="1">
    <location>
        <begin position="25"/>
        <end position="48"/>
    </location>
</feature>
<accession>A0A315UWA3</accession>
<dbReference type="Proteomes" id="UP000250572">
    <property type="component" value="Unassembled WGS sequence"/>
</dbReference>
<organism evidence="2 3">
    <name type="scientific">Gambusia affinis</name>
    <name type="common">Western mosquitofish</name>
    <name type="synonym">Heterandria affinis</name>
    <dbReference type="NCBI Taxonomy" id="33528"/>
    <lineage>
        <taxon>Eukaryota</taxon>
        <taxon>Metazoa</taxon>
        <taxon>Chordata</taxon>
        <taxon>Craniata</taxon>
        <taxon>Vertebrata</taxon>
        <taxon>Euteleostomi</taxon>
        <taxon>Actinopterygii</taxon>
        <taxon>Neopterygii</taxon>
        <taxon>Teleostei</taxon>
        <taxon>Neoteleostei</taxon>
        <taxon>Acanthomorphata</taxon>
        <taxon>Ovalentaria</taxon>
        <taxon>Atherinomorphae</taxon>
        <taxon>Cyprinodontiformes</taxon>
        <taxon>Poeciliidae</taxon>
        <taxon>Poeciliinae</taxon>
        <taxon>Gambusia</taxon>
    </lineage>
</organism>
<keyword evidence="3" id="KW-1185">Reference proteome</keyword>
<dbReference type="AlphaFoldDB" id="A0A315UWA3"/>
<comment type="caution">
    <text evidence="2">The sequence shown here is derived from an EMBL/GenBank/DDBJ whole genome shotgun (WGS) entry which is preliminary data.</text>
</comment>
<feature type="region of interest" description="Disordered" evidence="1">
    <location>
        <begin position="282"/>
        <end position="302"/>
    </location>
</feature>
<feature type="region of interest" description="Disordered" evidence="1">
    <location>
        <begin position="314"/>
        <end position="382"/>
    </location>
</feature>
<feature type="compositionally biased region" description="Low complexity" evidence="1">
    <location>
        <begin position="340"/>
        <end position="355"/>
    </location>
</feature>
<gene>
    <name evidence="2" type="ORF">CCH79_00019572</name>
</gene>
<feature type="compositionally biased region" description="Basic and acidic residues" evidence="1">
    <location>
        <begin position="91"/>
        <end position="111"/>
    </location>
</feature>
<evidence type="ECO:0000313" key="3">
    <source>
        <dbReference type="Proteomes" id="UP000250572"/>
    </source>
</evidence>
<feature type="compositionally biased region" description="Gly residues" evidence="1">
    <location>
        <begin position="127"/>
        <end position="139"/>
    </location>
</feature>
<name>A0A315UWA3_GAMAF</name>
<protein>
    <recommendedName>
        <fullName evidence="4">TBC1 domain-containing protein</fullName>
    </recommendedName>
</protein>
<evidence type="ECO:0000313" key="2">
    <source>
        <dbReference type="EMBL" id="PWA15712.1"/>
    </source>
</evidence>
<feature type="region of interest" description="Disordered" evidence="1">
    <location>
        <begin position="1"/>
        <end position="146"/>
    </location>
</feature>
<evidence type="ECO:0000256" key="1">
    <source>
        <dbReference type="SAM" id="MobiDB-lite"/>
    </source>
</evidence>
<reference evidence="2 3" key="1">
    <citation type="journal article" date="2018" name="G3 (Bethesda)">
        <title>A High-Quality Reference Genome for the Invasive Mosquitofish Gambusia affinis Using a Chicago Library.</title>
        <authorList>
            <person name="Hoffberg S.L."/>
            <person name="Troendle N.J."/>
            <person name="Glenn T.C."/>
            <person name="Mahmud O."/>
            <person name="Louha S."/>
            <person name="Chalopin D."/>
            <person name="Bennetzen J.L."/>
            <person name="Mauricio R."/>
        </authorList>
    </citation>
    <scope>NUCLEOTIDE SEQUENCE [LARGE SCALE GENOMIC DNA]</scope>
    <source>
        <strain evidence="2">NE01/NJP1002.9</strain>
        <tissue evidence="2">Muscle</tissue>
    </source>
</reference>